<accession>A0A4S8PIW2</accession>
<dbReference type="RefSeq" id="WP_136529950.1">
    <property type="nucleotide sequence ID" value="NZ_STGX01000008.1"/>
</dbReference>
<feature type="region of interest" description="Disordered" evidence="1">
    <location>
        <begin position="168"/>
        <end position="196"/>
    </location>
</feature>
<keyword evidence="2" id="KW-1133">Transmembrane helix</keyword>
<keyword evidence="2" id="KW-0472">Membrane</keyword>
<evidence type="ECO:0000313" key="4">
    <source>
        <dbReference type="Proteomes" id="UP000305792"/>
    </source>
</evidence>
<evidence type="ECO:0000256" key="1">
    <source>
        <dbReference type="SAM" id="MobiDB-lite"/>
    </source>
</evidence>
<dbReference type="EMBL" id="STGX01000008">
    <property type="protein sequence ID" value="THV28339.1"/>
    <property type="molecule type" value="Genomic_DNA"/>
</dbReference>
<feature type="transmembrane region" description="Helical" evidence="2">
    <location>
        <begin position="104"/>
        <end position="124"/>
    </location>
</feature>
<dbReference type="Proteomes" id="UP000305792">
    <property type="component" value="Unassembled WGS sequence"/>
</dbReference>
<dbReference type="OrthoDB" id="5198072at2"/>
<dbReference type="AlphaFoldDB" id="A0A4S8PIW2"/>
<keyword evidence="2" id="KW-0812">Transmembrane</keyword>
<feature type="compositionally biased region" description="Low complexity" evidence="1">
    <location>
        <begin position="1"/>
        <end position="16"/>
    </location>
</feature>
<feature type="compositionally biased region" description="Basic and acidic residues" evidence="1">
    <location>
        <begin position="35"/>
        <end position="59"/>
    </location>
</feature>
<organism evidence="3 4">
    <name type="scientific">Glycomyces paridis</name>
    <dbReference type="NCBI Taxonomy" id="2126555"/>
    <lineage>
        <taxon>Bacteria</taxon>
        <taxon>Bacillati</taxon>
        <taxon>Actinomycetota</taxon>
        <taxon>Actinomycetes</taxon>
        <taxon>Glycomycetales</taxon>
        <taxon>Glycomycetaceae</taxon>
        <taxon>Glycomyces</taxon>
    </lineage>
</organism>
<evidence type="ECO:0008006" key="5">
    <source>
        <dbReference type="Google" id="ProtNLM"/>
    </source>
</evidence>
<proteinExistence type="predicted"/>
<name>A0A4S8PIW2_9ACTN</name>
<protein>
    <recommendedName>
        <fullName evidence="5">DUF3618 domain-containing protein</fullName>
    </recommendedName>
</protein>
<comment type="caution">
    <text evidence="3">The sequence shown here is derived from an EMBL/GenBank/DDBJ whole genome shotgun (WGS) entry which is preliminary data.</text>
</comment>
<keyword evidence="4" id="KW-1185">Reference proteome</keyword>
<feature type="compositionally biased region" description="Low complexity" evidence="1">
    <location>
        <begin position="23"/>
        <end position="32"/>
    </location>
</feature>
<evidence type="ECO:0000313" key="3">
    <source>
        <dbReference type="EMBL" id="THV28339.1"/>
    </source>
</evidence>
<sequence length="196" mass="20846">MTAVPPSAAVPPGVGLAPPPVIGLPYGTGPEPTGEEERLMHQRERTLQDAEADDRKSTAELEDDAERTREALNHSVLELRERLGLDPDAEHAHGLFAPMRRHPLTVVVAAAGAATTAVVTMSIFRSRHHRPTGRVAAARESTAVSAKSVAKEALKAGKRRRKAARKRVNAAKHAIGSATAAVRSGSGKAARRLTHH</sequence>
<feature type="region of interest" description="Disordered" evidence="1">
    <location>
        <begin position="1"/>
        <end position="67"/>
    </location>
</feature>
<evidence type="ECO:0000256" key="2">
    <source>
        <dbReference type="SAM" id="Phobius"/>
    </source>
</evidence>
<reference evidence="3 4" key="1">
    <citation type="journal article" date="2018" name="Int. J. Syst. Evol. Microbiol.">
        <title>Glycomyces paridis sp. nov., isolated from the medicinal plant Paris polyphylla.</title>
        <authorList>
            <person name="Fang X.M."/>
            <person name="Bai J.L."/>
            <person name="Su J."/>
            <person name="Zhao L.L."/>
            <person name="Liu H.Y."/>
            <person name="Ma B.P."/>
            <person name="Zhang Y.Q."/>
            <person name="Yu L.Y."/>
        </authorList>
    </citation>
    <scope>NUCLEOTIDE SEQUENCE [LARGE SCALE GENOMIC DNA]</scope>
    <source>
        <strain evidence="3 4">CPCC 204357</strain>
    </source>
</reference>
<gene>
    <name evidence="3" type="ORF">E9998_12070</name>
</gene>